<accession>A0A8H2XII2</accession>
<dbReference type="InterPro" id="IPR027417">
    <property type="entry name" value="P-loop_NTPase"/>
</dbReference>
<sequence>MNSDDMFPTIARRLEDKDELRLRENDQLGSISVLPLGHDEDAYYQFKIIVIGPSGVGKTMLLQYLMKPDTDRLDTLQATTKLRMDISSRFMTKDGVLLKAEIWDTVGQETYHSITPSLYREVNGVMLVYNLAKRETFNPCESWREVLEERVQNLGQIRVILVGNQLDLEDQREVTTKEGQGYAGGYHIFGFEGLDIQRHPSL</sequence>
<name>A0A8H2XII2_9AGAM</name>
<dbReference type="SMART" id="SM00173">
    <property type="entry name" value="RAS"/>
    <property type="match status" value="1"/>
</dbReference>
<protein>
    <submittedName>
        <fullName evidence="2">Uncharacterized protein</fullName>
    </submittedName>
</protein>
<dbReference type="Gene3D" id="3.40.50.300">
    <property type="entry name" value="P-loop containing nucleotide triphosphate hydrolases"/>
    <property type="match status" value="1"/>
</dbReference>
<dbReference type="InterPro" id="IPR005225">
    <property type="entry name" value="Small_GTP-bd"/>
</dbReference>
<dbReference type="Proteomes" id="UP000663840">
    <property type="component" value="Unassembled WGS sequence"/>
</dbReference>
<gene>
    <name evidence="2" type="ORF">RDB_LOCUS57037</name>
</gene>
<dbReference type="AlphaFoldDB" id="A0A8H2XII2"/>
<proteinExistence type="inferred from homology"/>
<dbReference type="PROSITE" id="PS51419">
    <property type="entry name" value="RAB"/>
    <property type="match status" value="1"/>
</dbReference>
<dbReference type="GO" id="GO:0003924">
    <property type="term" value="F:GTPase activity"/>
    <property type="evidence" value="ECO:0007669"/>
    <property type="project" value="InterPro"/>
</dbReference>
<dbReference type="EMBL" id="CAJMWR010001333">
    <property type="protein sequence ID" value="CAE6423152.1"/>
    <property type="molecule type" value="Genomic_DNA"/>
</dbReference>
<dbReference type="GO" id="GO:0005525">
    <property type="term" value="F:GTP binding"/>
    <property type="evidence" value="ECO:0007669"/>
    <property type="project" value="InterPro"/>
</dbReference>
<dbReference type="SUPFAM" id="SSF52540">
    <property type="entry name" value="P-loop containing nucleoside triphosphate hydrolases"/>
    <property type="match status" value="1"/>
</dbReference>
<organism evidence="2 3">
    <name type="scientific">Rhizoctonia solani</name>
    <dbReference type="NCBI Taxonomy" id="456999"/>
    <lineage>
        <taxon>Eukaryota</taxon>
        <taxon>Fungi</taxon>
        <taxon>Dikarya</taxon>
        <taxon>Basidiomycota</taxon>
        <taxon>Agaricomycotina</taxon>
        <taxon>Agaricomycetes</taxon>
        <taxon>Cantharellales</taxon>
        <taxon>Ceratobasidiaceae</taxon>
        <taxon>Rhizoctonia</taxon>
    </lineage>
</organism>
<dbReference type="PRINTS" id="PR00449">
    <property type="entry name" value="RASTRNSFRMNG"/>
</dbReference>
<dbReference type="InterPro" id="IPR050209">
    <property type="entry name" value="Rab_GTPases_membrane_traffic"/>
</dbReference>
<reference evidence="2" key="1">
    <citation type="submission" date="2021-01" db="EMBL/GenBank/DDBJ databases">
        <authorList>
            <person name="Kaushik A."/>
        </authorList>
    </citation>
    <scope>NUCLEOTIDE SEQUENCE</scope>
    <source>
        <strain evidence="2">AG1-1A</strain>
    </source>
</reference>
<dbReference type="NCBIfam" id="TIGR00231">
    <property type="entry name" value="small_GTP"/>
    <property type="match status" value="1"/>
</dbReference>
<dbReference type="InterPro" id="IPR001806">
    <property type="entry name" value="Small_GTPase"/>
</dbReference>
<comment type="caution">
    <text evidence="2">The sequence shown here is derived from an EMBL/GenBank/DDBJ whole genome shotgun (WGS) entry which is preliminary data.</text>
</comment>
<evidence type="ECO:0000256" key="1">
    <source>
        <dbReference type="ARBA" id="ARBA00006270"/>
    </source>
</evidence>
<evidence type="ECO:0000313" key="3">
    <source>
        <dbReference type="Proteomes" id="UP000663840"/>
    </source>
</evidence>
<dbReference type="SMART" id="SM00175">
    <property type="entry name" value="RAB"/>
    <property type="match status" value="1"/>
</dbReference>
<comment type="similarity">
    <text evidence="1">Belongs to the small GTPase superfamily. Rab family.</text>
</comment>
<dbReference type="PANTHER" id="PTHR47979">
    <property type="entry name" value="DRAB11-RELATED"/>
    <property type="match status" value="1"/>
</dbReference>
<dbReference type="CDD" id="cd00154">
    <property type="entry name" value="Rab"/>
    <property type="match status" value="1"/>
</dbReference>
<dbReference type="FunFam" id="3.40.50.300:FF:001447">
    <property type="entry name" value="Ras-related protein Rab-1B"/>
    <property type="match status" value="1"/>
</dbReference>
<evidence type="ECO:0000313" key="2">
    <source>
        <dbReference type="EMBL" id="CAE6423152.1"/>
    </source>
</evidence>
<dbReference type="Pfam" id="PF00071">
    <property type="entry name" value="Ras"/>
    <property type="match status" value="1"/>
</dbReference>